<protein>
    <recommendedName>
        <fullName evidence="4">Secreted protein</fullName>
    </recommendedName>
</protein>
<evidence type="ECO:0000313" key="3">
    <source>
        <dbReference type="Proteomes" id="UP001305779"/>
    </source>
</evidence>
<evidence type="ECO:0000313" key="2">
    <source>
        <dbReference type="EMBL" id="KAK4498640.1"/>
    </source>
</evidence>
<sequence>MKSAFTTVALAAGLANVQAVQPNLEFTTDVKPVADVDQMCFTVFTFNGLSGFYYTFSGPWGSSTGHAGTSGSMCVPTNNTAGGAAYLGSESNAGPGSTKLECFFPTTREANCDISLVEGYSLSAGCVANNTEQIIGGYQNLNGNGIPCPDKQGPNCINTEGYAPSQSDVGPFFQQGIKNENNYCIWDDCTQDYYFPTGDEITCIIGP</sequence>
<comment type="caution">
    <text evidence="2">The sequence shown here is derived from an EMBL/GenBank/DDBJ whole genome shotgun (WGS) entry which is preliminary data.</text>
</comment>
<accession>A0ABR0EBH5</accession>
<dbReference type="Proteomes" id="UP001305779">
    <property type="component" value="Unassembled WGS sequence"/>
</dbReference>
<dbReference type="EMBL" id="JAXOVC010000007">
    <property type="protein sequence ID" value="KAK4498640.1"/>
    <property type="molecule type" value="Genomic_DNA"/>
</dbReference>
<reference evidence="2 3" key="1">
    <citation type="journal article" date="2023" name="G3 (Bethesda)">
        <title>A chromosome-level genome assembly of Zasmidium syzygii isolated from banana leaves.</title>
        <authorList>
            <person name="van Westerhoven A.C."/>
            <person name="Mehrabi R."/>
            <person name="Talebi R."/>
            <person name="Steentjes M.B.F."/>
            <person name="Corcolon B."/>
            <person name="Chong P.A."/>
            <person name="Kema G.H.J."/>
            <person name="Seidl M.F."/>
        </authorList>
    </citation>
    <scope>NUCLEOTIDE SEQUENCE [LARGE SCALE GENOMIC DNA]</scope>
    <source>
        <strain evidence="2 3">P124</strain>
    </source>
</reference>
<feature type="chain" id="PRO_5046261652" description="Secreted protein" evidence="1">
    <location>
        <begin position="20"/>
        <end position="207"/>
    </location>
</feature>
<evidence type="ECO:0008006" key="4">
    <source>
        <dbReference type="Google" id="ProtNLM"/>
    </source>
</evidence>
<organism evidence="2 3">
    <name type="scientific">Zasmidium cellare</name>
    <name type="common">Wine cellar mold</name>
    <name type="synonym">Racodium cellare</name>
    <dbReference type="NCBI Taxonomy" id="395010"/>
    <lineage>
        <taxon>Eukaryota</taxon>
        <taxon>Fungi</taxon>
        <taxon>Dikarya</taxon>
        <taxon>Ascomycota</taxon>
        <taxon>Pezizomycotina</taxon>
        <taxon>Dothideomycetes</taxon>
        <taxon>Dothideomycetidae</taxon>
        <taxon>Mycosphaerellales</taxon>
        <taxon>Mycosphaerellaceae</taxon>
        <taxon>Zasmidium</taxon>
    </lineage>
</organism>
<gene>
    <name evidence="2" type="ORF">PRZ48_009150</name>
</gene>
<keyword evidence="1" id="KW-0732">Signal</keyword>
<proteinExistence type="predicted"/>
<name>A0ABR0EBH5_ZASCE</name>
<feature type="signal peptide" evidence="1">
    <location>
        <begin position="1"/>
        <end position="19"/>
    </location>
</feature>
<keyword evidence="3" id="KW-1185">Reference proteome</keyword>
<evidence type="ECO:0000256" key="1">
    <source>
        <dbReference type="SAM" id="SignalP"/>
    </source>
</evidence>